<keyword evidence="2" id="KW-0645">Protease</keyword>
<keyword evidence="4" id="KW-0788">Thiol protease</keyword>
<dbReference type="Gene3D" id="3.90.1720.10">
    <property type="entry name" value="endopeptidase domain like (from Nostoc punctiforme)"/>
    <property type="match status" value="1"/>
</dbReference>
<organism evidence="6 7">
    <name type="scientific">Qipengyuania psychrotolerans</name>
    <dbReference type="NCBI Taxonomy" id="2867238"/>
    <lineage>
        <taxon>Bacteria</taxon>
        <taxon>Pseudomonadati</taxon>
        <taxon>Pseudomonadota</taxon>
        <taxon>Alphaproteobacteria</taxon>
        <taxon>Sphingomonadales</taxon>
        <taxon>Erythrobacteraceae</taxon>
        <taxon>Qipengyuania</taxon>
    </lineage>
</organism>
<comment type="similarity">
    <text evidence="1">Belongs to the peptidase C40 family.</text>
</comment>
<dbReference type="EMBL" id="CP081297">
    <property type="protein sequence ID" value="QZD88361.1"/>
    <property type="molecule type" value="Genomic_DNA"/>
</dbReference>
<evidence type="ECO:0000256" key="1">
    <source>
        <dbReference type="ARBA" id="ARBA00007074"/>
    </source>
</evidence>
<evidence type="ECO:0000313" key="7">
    <source>
        <dbReference type="Proteomes" id="UP000824280"/>
    </source>
</evidence>
<gene>
    <name evidence="6" type="ORF">K3166_00235</name>
</gene>
<evidence type="ECO:0000256" key="3">
    <source>
        <dbReference type="ARBA" id="ARBA00022801"/>
    </source>
</evidence>
<evidence type="ECO:0000256" key="4">
    <source>
        <dbReference type="ARBA" id="ARBA00022807"/>
    </source>
</evidence>
<accession>A0ABX8ZH74</accession>
<dbReference type="InterPro" id="IPR038765">
    <property type="entry name" value="Papain-like_cys_pep_sf"/>
</dbReference>
<dbReference type="SUPFAM" id="SSF54001">
    <property type="entry name" value="Cysteine proteinases"/>
    <property type="match status" value="1"/>
</dbReference>
<evidence type="ECO:0000313" key="6">
    <source>
        <dbReference type="EMBL" id="QZD88361.1"/>
    </source>
</evidence>
<proteinExistence type="inferred from homology"/>
<sequence>MRFAEEAERLVGVPYRLYGRSPAAGLDCVGLAIAALKNCGRPVADRSGYSLRISNLSELFDLARKCGFRPACGSTVPGDVYCVKPGPAQAHIVIAGRSGRFLHAHAGLGRVVSQGSLPDWPILAHWRLFTEPE</sequence>
<reference evidence="6 7" key="1">
    <citation type="submission" date="2021-08" db="EMBL/GenBank/DDBJ databases">
        <title>Comparative Genomics Analysis of the Genus Qipengyuania Reveals Extensive Genetic Diversity and Metabolic Versatility, Including the Description of Fifteen Novel Species.</title>
        <authorList>
            <person name="Liu Y."/>
        </authorList>
    </citation>
    <scope>NUCLEOTIDE SEQUENCE [LARGE SCALE GENOMIC DNA]</scope>
    <source>
        <strain evidence="6 7">1XM2-8</strain>
    </source>
</reference>
<evidence type="ECO:0000256" key="2">
    <source>
        <dbReference type="ARBA" id="ARBA00022670"/>
    </source>
</evidence>
<name>A0ABX8ZH74_9SPHN</name>
<feature type="domain" description="NlpC/P60" evidence="5">
    <location>
        <begin position="1"/>
        <end position="133"/>
    </location>
</feature>
<keyword evidence="3" id="KW-0378">Hydrolase</keyword>
<dbReference type="InterPro" id="IPR000064">
    <property type="entry name" value="NLP_P60_dom"/>
</dbReference>
<protein>
    <submittedName>
        <fullName evidence="6">C40 family peptidase</fullName>
    </submittedName>
</protein>
<dbReference type="PROSITE" id="PS51935">
    <property type="entry name" value="NLPC_P60"/>
    <property type="match status" value="1"/>
</dbReference>
<evidence type="ECO:0000259" key="5">
    <source>
        <dbReference type="PROSITE" id="PS51935"/>
    </source>
</evidence>
<dbReference type="Proteomes" id="UP000824280">
    <property type="component" value="Chromosome"/>
</dbReference>
<keyword evidence="7" id="KW-1185">Reference proteome</keyword>
<dbReference type="Pfam" id="PF00877">
    <property type="entry name" value="NLPC_P60"/>
    <property type="match status" value="1"/>
</dbReference>